<dbReference type="PANTHER" id="PTHR30046">
    <property type="entry name" value="FLAGELLAR M-RING PROTEIN"/>
    <property type="match status" value="1"/>
</dbReference>
<dbReference type="PIRSF" id="PIRSF004862">
    <property type="entry name" value="FliF"/>
    <property type="match status" value="1"/>
</dbReference>
<evidence type="ECO:0000256" key="7">
    <source>
        <dbReference type="ARBA" id="ARBA00023136"/>
    </source>
</evidence>
<feature type="compositionally biased region" description="Basic and acidic residues" evidence="10">
    <location>
        <begin position="481"/>
        <end position="493"/>
    </location>
</feature>
<keyword evidence="14" id="KW-0282">Flagellum</keyword>
<dbReference type="PRINTS" id="PR01009">
    <property type="entry name" value="FLGMRINGFLIF"/>
</dbReference>
<evidence type="ECO:0000256" key="5">
    <source>
        <dbReference type="ARBA" id="ARBA00022692"/>
    </source>
</evidence>
<accession>A0A1G9ML12</accession>
<dbReference type="NCBIfam" id="TIGR00206">
    <property type="entry name" value="fliF"/>
    <property type="match status" value="1"/>
</dbReference>
<organism evidence="14 15">
    <name type="scientific">Dendrosporobacter quercicolus</name>
    <dbReference type="NCBI Taxonomy" id="146817"/>
    <lineage>
        <taxon>Bacteria</taxon>
        <taxon>Bacillati</taxon>
        <taxon>Bacillota</taxon>
        <taxon>Negativicutes</taxon>
        <taxon>Selenomonadales</taxon>
        <taxon>Sporomusaceae</taxon>
        <taxon>Dendrosporobacter</taxon>
    </lineage>
</organism>
<evidence type="ECO:0000256" key="11">
    <source>
        <dbReference type="SAM" id="Phobius"/>
    </source>
</evidence>
<dbReference type="GO" id="GO:0009431">
    <property type="term" value="C:bacterial-type flagellum basal body, MS ring"/>
    <property type="evidence" value="ECO:0007669"/>
    <property type="project" value="InterPro"/>
</dbReference>
<keyword evidence="6 11" id="KW-1133">Transmembrane helix</keyword>
<dbReference type="InterPro" id="IPR013556">
    <property type="entry name" value="Flag_M-ring_C"/>
</dbReference>
<evidence type="ECO:0000259" key="13">
    <source>
        <dbReference type="Pfam" id="PF08345"/>
    </source>
</evidence>
<comment type="function">
    <text evidence="9">The M ring may be actively involved in energy transduction.</text>
</comment>
<keyword evidence="7 11" id="KW-0472">Membrane</keyword>
<dbReference type="PANTHER" id="PTHR30046:SF0">
    <property type="entry name" value="FLAGELLAR M-RING PROTEIN"/>
    <property type="match status" value="1"/>
</dbReference>
<evidence type="ECO:0000256" key="2">
    <source>
        <dbReference type="ARBA" id="ARBA00004651"/>
    </source>
</evidence>
<dbReference type="InterPro" id="IPR045851">
    <property type="entry name" value="AMP-bd_C_sf"/>
</dbReference>
<evidence type="ECO:0000256" key="9">
    <source>
        <dbReference type="PIRNR" id="PIRNR004862"/>
    </source>
</evidence>
<comment type="similarity">
    <text evidence="3 9">Belongs to the FliF family.</text>
</comment>
<keyword evidence="8 9" id="KW-0975">Bacterial flagellum</keyword>
<keyword evidence="14" id="KW-0969">Cilium</keyword>
<keyword evidence="4" id="KW-1003">Cell membrane</keyword>
<feature type="domain" description="Flagellar M-ring C-terminal" evidence="13">
    <location>
        <begin position="252"/>
        <end position="402"/>
    </location>
</feature>
<evidence type="ECO:0000256" key="4">
    <source>
        <dbReference type="ARBA" id="ARBA00022475"/>
    </source>
</evidence>
<feature type="transmembrane region" description="Helical" evidence="11">
    <location>
        <begin position="423"/>
        <end position="443"/>
    </location>
</feature>
<evidence type="ECO:0000313" key="14">
    <source>
        <dbReference type="EMBL" id="SDL74711.1"/>
    </source>
</evidence>
<name>A0A1G9ML12_9FIRM</name>
<feature type="region of interest" description="Disordered" evidence="10">
    <location>
        <begin position="472"/>
        <end position="493"/>
    </location>
</feature>
<dbReference type="GO" id="GO:0003774">
    <property type="term" value="F:cytoskeletal motor activity"/>
    <property type="evidence" value="ECO:0007669"/>
    <property type="project" value="InterPro"/>
</dbReference>
<dbReference type="Proteomes" id="UP000214880">
    <property type="component" value="Unassembled WGS sequence"/>
</dbReference>
<dbReference type="Gene3D" id="3.30.300.30">
    <property type="match status" value="1"/>
</dbReference>
<proteinExistence type="inferred from homology"/>
<evidence type="ECO:0000313" key="15">
    <source>
        <dbReference type="Proteomes" id="UP000214880"/>
    </source>
</evidence>
<dbReference type="InterPro" id="IPR000067">
    <property type="entry name" value="FlgMring_FliF"/>
</dbReference>
<protein>
    <recommendedName>
        <fullName evidence="9">Flagellar M-ring protein</fullName>
    </recommendedName>
</protein>
<keyword evidence="14" id="KW-0966">Cell projection</keyword>
<evidence type="ECO:0000256" key="8">
    <source>
        <dbReference type="ARBA" id="ARBA00023143"/>
    </source>
</evidence>
<comment type="subcellular location">
    <subcellularLocation>
        <location evidence="1 9">Bacterial flagellum basal body</location>
    </subcellularLocation>
    <subcellularLocation>
        <location evidence="2">Cell membrane</location>
        <topology evidence="2">Multi-pass membrane protein</topology>
    </subcellularLocation>
</comment>
<feature type="compositionally biased region" description="Polar residues" evidence="10">
    <location>
        <begin position="292"/>
        <end position="307"/>
    </location>
</feature>
<dbReference type="RefSeq" id="WP_092068352.1">
    <property type="nucleotide sequence ID" value="NZ_FNHB01000001.1"/>
</dbReference>
<evidence type="ECO:0000256" key="1">
    <source>
        <dbReference type="ARBA" id="ARBA00004117"/>
    </source>
</evidence>
<gene>
    <name evidence="14" type="ORF">SAMN04488502_101717</name>
</gene>
<feature type="domain" description="Flagellar M-ring N-terminal" evidence="12">
    <location>
        <begin position="43"/>
        <end position="218"/>
    </location>
</feature>
<evidence type="ECO:0000256" key="3">
    <source>
        <dbReference type="ARBA" id="ARBA00007971"/>
    </source>
</evidence>
<dbReference type="Pfam" id="PF01514">
    <property type="entry name" value="YscJ_FliF"/>
    <property type="match status" value="1"/>
</dbReference>
<dbReference type="GO" id="GO:0005886">
    <property type="term" value="C:plasma membrane"/>
    <property type="evidence" value="ECO:0007669"/>
    <property type="project" value="UniProtKB-SubCell"/>
</dbReference>
<dbReference type="InterPro" id="IPR043427">
    <property type="entry name" value="YscJ/FliF"/>
</dbReference>
<dbReference type="OrthoDB" id="9807026at2"/>
<dbReference type="GO" id="GO:0071973">
    <property type="term" value="P:bacterial-type flagellum-dependent cell motility"/>
    <property type="evidence" value="ECO:0007669"/>
    <property type="project" value="InterPro"/>
</dbReference>
<feature type="region of interest" description="Disordered" evidence="10">
    <location>
        <begin position="291"/>
        <end position="328"/>
    </location>
</feature>
<dbReference type="InterPro" id="IPR006182">
    <property type="entry name" value="FliF_N_dom"/>
</dbReference>
<keyword evidence="5 11" id="KW-0812">Transmembrane</keyword>
<dbReference type="EMBL" id="FNHB01000001">
    <property type="protein sequence ID" value="SDL74711.1"/>
    <property type="molecule type" value="Genomic_DNA"/>
</dbReference>
<evidence type="ECO:0000256" key="10">
    <source>
        <dbReference type="SAM" id="MobiDB-lite"/>
    </source>
</evidence>
<evidence type="ECO:0000256" key="6">
    <source>
        <dbReference type="ARBA" id="ARBA00022989"/>
    </source>
</evidence>
<sequence length="513" mass="56917">MADWKEQSLRFWQKLGVRERYIMIGSAALVFLAVLAWSYWWGSRPDLVPLFTGMEARDAGEVAAKLNEMKITHEPQETANGTAILVSAKDVHKVRLELASLGLPRGHKGFEIFDQNKFGVTEFQNKVYFLQALQGELTRTIEQMTEVEKARVHIVLPEDSLYKKNEKPATASIMLKLRPSAQLSKQHIKGIVNLAAHSVQGLKPENITIVDSLGQILNESNENELSGAVTLTQLEMTRKVKDDLQKNVQTLLDQVLGAGRAAARVSVELNFDQRTLDRQVFEPVVDDKGIIRSSQESSENYSGNSLNPGGPAGTASNIPGYVADNNTQSNYEKKEATRNYEINETKEKVVSAPGSIRRLTVAVLVDETITGAQRDSLANAVSSAVGLNIARGDVVSVEPIAFNTASLDRQLQEEQELARQQSIAFWTKVALAVIALAGVLYFVRRRYVKRKEAEAEREYIAADIMQAELAEASAEELSPEEQERVSERGDIEKMAKSNPEAVAQLVKVWLEDE</sequence>
<feature type="transmembrane region" description="Helical" evidence="11">
    <location>
        <begin position="21"/>
        <end position="41"/>
    </location>
</feature>
<dbReference type="STRING" id="146817.SAMN04488502_101717"/>
<reference evidence="14 15" key="1">
    <citation type="submission" date="2016-10" db="EMBL/GenBank/DDBJ databases">
        <authorList>
            <person name="de Groot N.N."/>
        </authorList>
    </citation>
    <scope>NUCLEOTIDE SEQUENCE [LARGE SCALE GENOMIC DNA]</scope>
    <source>
        <strain evidence="14 15">DSM 1736</strain>
    </source>
</reference>
<dbReference type="Pfam" id="PF08345">
    <property type="entry name" value="YscJ_FliF_C"/>
    <property type="match status" value="1"/>
</dbReference>
<keyword evidence="15" id="KW-1185">Reference proteome</keyword>
<evidence type="ECO:0000259" key="12">
    <source>
        <dbReference type="Pfam" id="PF01514"/>
    </source>
</evidence>
<dbReference type="AlphaFoldDB" id="A0A1G9ML12"/>